<dbReference type="Pfam" id="PF00378">
    <property type="entry name" value="ECH_1"/>
    <property type="match status" value="1"/>
</dbReference>
<dbReference type="EMBL" id="JAJOZR010000001">
    <property type="protein sequence ID" value="MCD7107785.1"/>
    <property type="molecule type" value="Genomic_DNA"/>
</dbReference>
<evidence type="ECO:0000313" key="4">
    <source>
        <dbReference type="Proteomes" id="UP001139089"/>
    </source>
</evidence>
<keyword evidence="2" id="KW-0456">Lyase</keyword>
<gene>
    <name evidence="3" type="ORF">LRX75_01905</name>
</gene>
<dbReference type="Gene3D" id="3.90.226.10">
    <property type="entry name" value="2-enoyl-CoA Hydratase, Chain A, domain 1"/>
    <property type="match status" value="1"/>
</dbReference>
<dbReference type="InterPro" id="IPR029045">
    <property type="entry name" value="ClpP/crotonase-like_dom_sf"/>
</dbReference>
<dbReference type="Gene3D" id="1.10.12.10">
    <property type="entry name" value="Lyase 2-enoyl-coa Hydratase, Chain A, domain 2"/>
    <property type="match status" value="1"/>
</dbReference>
<dbReference type="GO" id="GO:0006635">
    <property type="term" value="P:fatty acid beta-oxidation"/>
    <property type="evidence" value="ECO:0007669"/>
    <property type="project" value="TreeGrafter"/>
</dbReference>
<dbReference type="SUPFAM" id="SSF52096">
    <property type="entry name" value="ClpP/crotonase"/>
    <property type="match status" value="1"/>
</dbReference>
<organism evidence="3 4">
    <name type="scientific">Rhizobium quercicola</name>
    <dbReference type="NCBI Taxonomy" id="2901226"/>
    <lineage>
        <taxon>Bacteria</taxon>
        <taxon>Pseudomonadati</taxon>
        <taxon>Pseudomonadota</taxon>
        <taxon>Alphaproteobacteria</taxon>
        <taxon>Hyphomicrobiales</taxon>
        <taxon>Rhizobiaceae</taxon>
        <taxon>Rhizobium/Agrobacterium group</taxon>
        <taxon>Rhizobium</taxon>
    </lineage>
</organism>
<dbReference type="CDD" id="cd06558">
    <property type="entry name" value="crotonase-like"/>
    <property type="match status" value="1"/>
</dbReference>
<comment type="similarity">
    <text evidence="1">Belongs to the enoyl-CoA hydratase/isomerase family.</text>
</comment>
<dbReference type="InterPro" id="IPR014748">
    <property type="entry name" value="Enoyl-CoA_hydra_C"/>
</dbReference>
<evidence type="ECO:0000256" key="2">
    <source>
        <dbReference type="ARBA" id="ARBA00023239"/>
    </source>
</evidence>
<proteinExistence type="inferred from homology"/>
<dbReference type="AlphaFoldDB" id="A0A9X1SZM3"/>
<sequence>MTAENETVIYAEFAHVALISFNRPDVMNASSYALRASLSEAMDKAEANREIRVVVLTGEGRSFGAGADLTEGFTERRGTINEHILKDHARLIDNIAQSDKTYIAALPGATAGVSLAYALSCDMIIMAENAFLYSPFAGIGLVPDGGTSWMLLRAFGYHKAFEIIADQRRVTAAECLEAGLANQVVPADTLRQTALARAEKLATQGAPLSLKYTKKILRHAMDAGREATTRLEADFQFICNASKDKAEGIEAFLQKRKPNFSGS</sequence>
<evidence type="ECO:0000313" key="3">
    <source>
        <dbReference type="EMBL" id="MCD7107785.1"/>
    </source>
</evidence>
<dbReference type="GO" id="GO:0016829">
    <property type="term" value="F:lyase activity"/>
    <property type="evidence" value="ECO:0007669"/>
    <property type="project" value="UniProtKB-KW"/>
</dbReference>
<dbReference type="PANTHER" id="PTHR11941:SF133">
    <property type="entry name" value="1,2-EPOXYPHENYLACETYL-COA ISOMERASE"/>
    <property type="match status" value="1"/>
</dbReference>
<reference evidence="3" key="1">
    <citation type="submission" date="2021-12" db="EMBL/GenBank/DDBJ databases">
        <authorList>
            <person name="Li Y."/>
        </authorList>
    </citation>
    <scope>NUCLEOTIDE SEQUENCE</scope>
    <source>
        <strain evidence="3">DKSPLA3</strain>
    </source>
</reference>
<dbReference type="Proteomes" id="UP001139089">
    <property type="component" value="Unassembled WGS sequence"/>
</dbReference>
<dbReference type="InterPro" id="IPR001753">
    <property type="entry name" value="Enoyl-CoA_hydra/iso"/>
</dbReference>
<keyword evidence="4" id="KW-1185">Reference proteome</keyword>
<dbReference type="RefSeq" id="WP_231811505.1">
    <property type="nucleotide sequence ID" value="NZ_JAJOZR010000001.1"/>
</dbReference>
<protein>
    <submittedName>
        <fullName evidence="3">Enoyl-CoA hydratase/isomerase family protein</fullName>
    </submittedName>
</protein>
<dbReference type="PANTHER" id="PTHR11941">
    <property type="entry name" value="ENOYL-COA HYDRATASE-RELATED"/>
    <property type="match status" value="1"/>
</dbReference>
<name>A0A9X1SZM3_9HYPH</name>
<evidence type="ECO:0000256" key="1">
    <source>
        <dbReference type="ARBA" id="ARBA00005254"/>
    </source>
</evidence>
<comment type="caution">
    <text evidence="3">The sequence shown here is derived from an EMBL/GenBank/DDBJ whole genome shotgun (WGS) entry which is preliminary data.</text>
</comment>
<accession>A0A9X1SZM3</accession>